<comment type="cofactor">
    <cofactor evidence="1">
        <name>(R)-lipoate</name>
        <dbReference type="ChEBI" id="CHEBI:83088"/>
    </cofactor>
</comment>
<dbReference type="SUPFAM" id="SSF52777">
    <property type="entry name" value="CoA-dependent acyltransferases"/>
    <property type="match status" value="1"/>
</dbReference>
<feature type="non-terminal residue" evidence="6">
    <location>
        <position position="1"/>
    </location>
</feature>
<dbReference type="EMBL" id="JAEKNR010000199">
    <property type="protein sequence ID" value="MBJ7600359.1"/>
    <property type="molecule type" value="Genomic_DNA"/>
</dbReference>
<keyword evidence="7" id="KW-1185">Reference proteome</keyword>
<dbReference type="PANTHER" id="PTHR43178:SF5">
    <property type="entry name" value="LIPOAMIDE ACYLTRANSFERASE COMPONENT OF BRANCHED-CHAIN ALPHA-KETO ACID DEHYDROGENASE COMPLEX, MITOCHONDRIAL"/>
    <property type="match status" value="1"/>
</dbReference>
<dbReference type="InterPro" id="IPR004167">
    <property type="entry name" value="PSBD"/>
</dbReference>
<dbReference type="InterPro" id="IPR023213">
    <property type="entry name" value="CAT-like_dom_sf"/>
</dbReference>
<comment type="similarity">
    <text evidence="2">Belongs to the 2-oxoacid dehydrogenase family.</text>
</comment>
<evidence type="ECO:0000259" key="5">
    <source>
        <dbReference type="PROSITE" id="PS51826"/>
    </source>
</evidence>
<evidence type="ECO:0000256" key="3">
    <source>
        <dbReference type="ARBA" id="ARBA00022679"/>
    </source>
</evidence>
<evidence type="ECO:0000313" key="7">
    <source>
        <dbReference type="Proteomes" id="UP000612893"/>
    </source>
</evidence>
<dbReference type="AlphaFoldDB" id="A0A934K7L3"/>
<dbReference type="PANTHER" id="PTHR43178">
    <property type="entry name" value="DIHYDROLIPOAMIDE ACETYLTRANSFERASE COMPONENT OF PYRUVATE DEHYDROGENASE COMPLEX"/>
    <property type="match status" value="1"/>
</dbReference>
<evidence type="ECO:0000313" key="6">
    <source>
        <dbReference type="EMBL" id="MBJ7600359.1"/>
    </source>
</evidence>
<keyword evidence="4" id="KW-0012">Acyltransferase</keyword>
<proteinExistence type="inferred from homology"/>
<evidence type="ECO:0000256" key="4">
    <source>
        <dbReference type="ARBA" id="ARBA00023315"/>
    </source>
</evidence>
<dbReference type="PROSITE" id="PS51826">
    <property type="entry name" value="PSBD"/>
    <property type="match status" value="1"/>
</dbReference>
<evidence type="ECO:0000256" key="1">
    <source>
        <dbReference type="ARBA" id="ARBA00001938"/>
    </source>
</evidence>
<keyword evidence="3" id="KW-0808">Transferase</keyword>
<feature type="domain" description="Peripheral subunit-binding (PSBD)" evidence="5">
    <location>
        <begin position="1"/>
        <end position="27"/>
    </location>
</feature>
<dbReference type="RefSeq" id="WP_338204147.1">
    <property type="nucleotide sequence ID" value="NZ_JAEKNR010000199.1"/>
</dbReference>
<sequence>DRGIDIAQVPPSAPGKRITTDDVEAFAAQPQPSVAPAAPAPPDGQAPVGRTVAFEGIRKMVAERLHESLQTMAQVTVSREAEVGGLVARRAQLSPGFEAATGLRLTYTDLLVETVARLLPEHPLLNSTLEENSIVIPEAVHMGVAVALEDGLIVPVIRDAQARSLGDIARARTELATKAQAGTLGMDEIEGGTFTISNLGAFGADSFTPIVNPPQCAILGVGRIVEKPVAADGEVRVRPTMWLSLTFDHRLVDGAPAARFLQALADRLG</sequence>
<dbReference type="InterPro" id="IPR001078">
    <property type="entry name" value="2-oxoacid_DH_actylTfrase"/>
</dbReference>
<gene>
    <name evidence="6" type="ORF">JF922_20075</name>
</gene>
<dbReference type="Gene3D" id="3.30.559.10">
    <property type="entry name" value="Chloramphenicol acetyltransferase-like domain"/>
    <property type="match status" value="1"/>
</dbReference>
<dbReference type="Pfam" id="PF00198">
    <property type="entry name" value="2-oxoacid_dh"/>
    <property type="match status" value="1"/>
</dbReference>
<dbReference type="GO" id="GO:0016407">
    <property type="term" value="F:acetyltransferase activity"/>
    <property type="evidence" value="ECO:0007669"/>
    <property type="project" value="TreeGrafter"/>
</dbReference>
<dbReference type="Gene3D" id="4.10.320.10">
    <property type="entry name" value="E3-binding domain"/>
    <property type="match status" value="1"/>
</dbReference>
<protein>
    <submittedName>
        <fullName evidence="6">2-oxo acid dehydrogenase subunit E2</fullName>
    </submittedName>
</protein>
<dbReference type="GO" id="GO:0031405">
    <property type="term" value="F:lipoic acid binding"/>
    <property type="evidence" value="ECO:0007669"/>
    <property type="project" value="TreeGrafter"/>
</dbReference>
<evidence type="ECO:0000256" key="2">
    <source>
        <dbReference type="ARBA" id="ARBA00007317"/>
    </source>
</evidence>
<accession>A0A934K7L3</accession>
<comment type="caution">
    <text evidence="6">The sequence shown here is derived from an EMBL/GenBank/DDBJ whole genome shotgun (WGS) entry which is preliminary data.</text>
</comment>
<dbReference type="Proteomes" id="UP000612893">
    <property type="component" value="Unassembled WGS sequence"/>
</dbReference>
<reference evidence="6" key="1">
    <citation type="submission" date="2020-10" db="EMBL/GenBank/DDBJ databases">
        <title>Ca. Dormibacterota MAGs.</title>
        <authorList>
            <person name="Montgomery K."/>
        </authorList>
    </citation>
    <scope>NUCLEOTIDE SEQUENCE [LARGE SCALE GENOMIC DNA]</scope>
    <source>
        <strain evidence="6">SC8812_S17_10</strain>
    </source>
</reference>
<name>A0A934K7L3_9BACT</name>
<organism evidence="6 7">
    <name type="scientific">Candidatus Nephthysia bennettiae</name>
    <dbReference type="NCBI Taxonomy" id="3127016"/>
    <lineage>
        <taxon>Bacteria</taxon>
        <taxon>Bacillati</taxon>
        <taxon>Candidatus Dormiibacterota</taxon>
        <taxon>Candidatus Dormibacteria</taxon>
        <taxon>Candidatus Dormibacterales</taxon>
        <taxon>Candidatus Dormibacteraceae</taxon>
        <taxon>Candidatus Nephthysia</taxon>
    </lineage>
</organism>
<dbReference type="GO" id="GO:0005737">
    <property type="term" value="C:cytoplasm"/>
    <property type="evidence" value="ECO:0007669"/>
    <property type="project" value="TreeGrafter"/>
</dbReference>
<dbReference type="InterPro" id="IPR050743">
    <property type="entry name" value="2-oxoacid_DH_E2_comp"/>
</dbReference>
<dbReference type="InterPro" id="IPR036625">
    <property type="entry name" value="E3-bd_dom_sf"/>
</dbReference>